<organism evidence="2 3">
    <name type="scientific">Anaerobutyricum hallii</name>
    <dbReference type="NCBI Taxonomy" id="39488"/>
    <lineage>
        <taxon>Bacteria</taxon>
        <taxon>Bacillati</taxon>
        <taxon>Bacillota</taxon>
        <taxon>Clostridia</taxon>
        <taxon>Lachnospirales</taxon>
        <taxon>Lachnospiraceae</taxon>
        <taxon>Anaerobutyricum</taxon>
    </lineage>
</organism>
<gene>
    <name evidence="2" type="ORF">DXD91_02630</name>
</gene>
<dbReference type="EMBL" id="QSOE01000009">
    <property type="protein sequence ID" value="RGI91534.1"/>
    <property type="molecule type" value="Genomic_DNA"/>
</dbReference>
<dbReference type="Proteomes" id="UP000262524">
    <property type="component" value="Unassembled WGS sequence"/>
</dbReference>
<evidence type="ECO:0000259" key="1">
    <source>
        <dbReference type="Pfam" id="PF00990"/>
    </source>
</evidence>
<dbReference type="Gene3D" id="3.30.70.270">
    <property type="match status" value="1"/>
</dbReference>
<name>A0A374NUI9_9FIRM</name>
<feature type="domain" description="GGDEF" evidence="1">
    <location>
        <begin position="8"/>
        <end position="50"/>
    </location>
</feature>
<dbReference type="RefSeq" id="WP_117982026.1">
    <property type="nucleotide sequence ID" value="NZ_DBFEAN010000170.1"/>
</dbReference>
<dbReference type="InterPro" id="IPR029787">
    <property type="entry name" value="Nucleotide_cyclase"/>
</dbReference>
<accession>A0A374NUI9</accession>
<reference evidence="2 3" key="1">
    <citation type="submission" date="2018-08" db="EMBL/GenBank/DDBJ databases">
        <title>A genome reference for cultivated species of the human gut microbiota.</title>
        <authorList>
            <person name="Zou Y."/>
            <person name="Xue W."/>
            <person name="Luo G."/>
        </authorList>
    </citation>
    <scope>NUCLEOTIDE SEQUENCE [LARGE SCALE GENOMIC DNA]</scope>
    <source>
        <strain evidence="2 3">TM10-1AC</strain>
    </source>
</reference>
<dbReference type="Pfam" id="PF00990">
    <property type="entry name" value="GGDEF"/>
    <property type="match status" value="1"/>
</dbReference>
<sequence>MIADLTLATGEKVHLSASAGGAAFPEQGEDFISLCRSADAALYNVKQNGKGAFKIK</sequence>
<comment type="caution">
    <text evidence="2">The sequence shown here is derived from an EMBL/GenBank/DDBJ whole genome shotgun (WGS) entry which is preliminary data.</text>
</comment>
<evidence type="ECO:0000313" key="3">
    <source>
        <dbReference type="Proteomes" id="UP000262524"/>
    </source>
</evidence>
<dbReference type="InterPro" id="IPR043128">
    <property type="entry name" value="Rev_trsase/Diguanyl_cyclase"/>
</dbReference>
<evidence type="ECO:0000313" key="2">
    <source>
        <dbReference type="EMBL" id="RGI91534.1"/>
    </source>
</evidence>
<protein>
    <submittedName>
        <fullName evidence="2">Diguanylate cyclase</fullName>
    </submittedName>
</protein>
<dbReference type="InterPro" id="IPR000160">
    <property type="entry name" value="GGDEF_dom"/>
</dbReference>
<proteinExistence type="predicted"/>
<dbReference type="AlphaFoldDB" id="A0A374NUI9"/>
<dbReference type="SUPFAM" id="SSF55073">
    <property type="entry name" value="Nucleotide cyclase"/>
    <property type="match status" value="1"/>
</dbReference>